<comment type="subcellular location">
    <subcellularLocation>
        <location evidence="1">Cell membrane</location>
        <topology evidence="1">Multi-pass membrane protein</topology>
    </subcellularLocation>
</comment>
<dbReference type="InterPro" id="IPR050448">
    <property type="entry name" value="OpgB/LTA_synthase_biosynth"/>
</dbReference>
<protein>
    <submittedName>
        <fullName evidence="9">DUF3413 domain-containing protein</fullName>
    </submittedName>
</protein>
<dbReference type="InterPro" id="IPR012159">
    <property type="entry name" value="YejM-like"/>
</dbReference>
<proteinExistence type="predicted"/>
<dbReference type="PANTHER" id="PTHR47371">
    <property type="entry name" value="LIPOTEICHOIC ACID SYNTHASE"/>
    <property type="match status" value="1"/>
</dbReference>
<feature type="transmembrane region" description="Helical" evidence="6">
    <location>
        <begin position="21"/>
        <end position="39"/>
    </location>
</feature>
<evidence type="ECO:0000256" key="3">
    <source>
        <dbReference type="ARBA" id="ARBA00022692"/>
    </source>
</evidence>
<dbReference type="Gene3D" id="3.40.720.10">
    <property type="entry name" value="Alkaline Phosphatase, subunit A"/>
    <property type="match status" value="1"/>
</dbReference>
<dbReference type="Pfam" id="PF00884">
    <property type="entry name" value="Sulfatase"/>
    <property type="match status" value="1"/>
</dbReference>
<dbReference type="PANTHER" id="PTHR47371:SF3">
    <property type="entry name" value="PHOSPHOGLYCEROL TRANSFERASE I"/>
    <property type="match status" value="1"/>
</dbReference>
<keyword evidence="3 6" id="KW-0812">Transmembrane</keyword>
<dbReference type="InterPro" id="IPR017850">
    <property type="entry name" value="Alkaline_phosphatase_core_sf"/>
</dbReference>
<feature type="domain" description="Inner membrane protein YejM N-terminal" evidence="8">
    <location>
        <begin position="7"/>
        <end position="250"/>
    </location>
</feature>
<evidence type="ECO:0000313" key="9">
    <source>
        <dbReference type="EMBL" id="MEL0660105.1"/>
    </source>
</evidence>
<feature type="transmembrane region" description="Helical" evidence="6">
    <location>
        <begin position="84"/>
        <end position="103"/>
    </location>
</feature>
<keyword evidence="4 6" id="KW-1133">Transmembrane helix</keyword>
<dbReference type="Proteomes" id="UP001366060">
    <property type="component" value="Unassembled WGS sequence"/>
</dbReference>
<evidence type="ECO:0000313" key="10">
    <source>
        <dbReference type="Proteomes" id="UP001366060"/>
    </source>
</evidence>
<evidence type="ECO:0000256" key="6">
    <source>
        <dbReference type="SAM" id="Phobius"/>
    </source>
</evidence>
<evidence type="ECO:0000259" key="8">
    <source>
        <dbReference type="Pfam" id="PF11893"/>
    </source>
</evidence>
<gene>
    <name evidence="9" type="ORF">V6255_13265</name>
</gene>
<dbReference type="InterPro" id="IPR024588">
    <property type="entry name" value="YejM_N"/>
</dbReference>
<feature type="transmembrane region" description="Helical" evidence="6">
    <location>
        <begin position="137"/>
        <end position="157"/>
    </location>
</feature>
<evidence type="ECO:0000256" key="5">
    <source>
        <dbReference type="ARBA" id="ARBA00023136"/>
    </source>
</evidence>
<evidence type="ECO:0000256" key="4">
    <source>
        <dbReference type="ARBA" id="ARBA00022989"/>
    </source>
</evidence>
<evidence type="ECO:0000256" key="1">
    <source>
        <dbReference type="ARBA" id="ARBA00004651"/>
    </source>
</evidence>
<evidence type="ECO:0000256" key="2">
    <source>
        <dbReference type="ARBA" id="ARBA00022475"/>
    </source>
</evidence>
<name>A0ABU9HDW8_9GAMM</name>
<feature type="transmembrane region" description="Helical" evidence="6">
    <location>
        <begin position="51"/>
        <end position="77"/>
    </location>
</feature>
<dbReference type="PIRSF" id="PIRSF004950">
    <property type="entry name" value="Mmb_sulf_HI0842"/>
    <property type="match status" value="1"/>
</dbReference>
<keyword evidence="2" id="KW-1003">Cell membrane</keyword>
<dbReference type="Pfam" id="PF11893">
    <property type="entry name" value="DUF3413"/>
    <property type="match status" value="1"/>
</dbReference>
<dbReference type="InterPro" id="IPR000917">
    <property type="entry name" value="Sulfatase_N"/>
</dbReference>
<evidence type="ECO:0000259" key="7">
    <source>
        <dbReference type="Pfam" id="PF00884"/>
    </source>
</evidence>
<keyword evidence="5 6" id="KW-0472">Membrane</keyword>
<dbReference type="SUPFAM" id="SSF53649">
    <property type="entry name" value="Alkaline phosphatase-like"/>
    <property type="match status" value="1"/>
</dbReference>
<accession>A0ABU9HDW8</accession>
<feature type="domain" description="Sulfatase N-terminal" evidence="7">
    <location>
        <begin position="262"/>
        <end position="514"/>
    </location>
</feature>
<comment type="caution">
    <text evidence="9">The sequence shown here is derived from an EMBL/GenBank/DDBJ whole genome shotgun (WGS) entry which is preliminary data.</text>
</comment>
<keyword evidence="10" id="KW-1185">Reference proteome</keyword>
<organism evidence="9 10">
    <name type="scientific">Psychromonas arctica</name>
    <dbReference type="NCBI Taxonomy" id="168275"/>
    <lineage>
        <taxon>Bacteria</taxon>
        <taxon>Pseudomonadati</taxon>
        <taxon>Pseudomonadota</taxon>
        <taxon>Gammaproteobacteria</taxon>
        <taxon>Alteromonadales</taxon>
        <taxon>Psychromonadaceae</taxon>
        <taxon>Psychromonas</taxon>
    </lineage>
</organism>
<reference evidence="9 10" key="1">
    <citation type="submission" date="2024-02" db="EMBL/GenBank/DDBJ databases">
        <title>Bacteria isolated from the canopy kelp, Nereocystis luetkeana.</title>
        <authorList>
            <person name="Pfister C.A."/>
            <person name="Younker I.T."/>
            <person name="Light S.H."/>
        </authorList>
    </citation>
    <scope>NUCLEOTIDE SEQUENCE [LARGE SCALE GENOMIC DNA]</scope>
    <source>
        <strain evidence="9 10">TI.2.07</strain>
    </source>
</reference>
<dbReference type="EMBL" id="JBAKBA010000033">
    <property type="protein sequence ID" value="MEL0660105.1"/>
    <property type="molecule type" value="Genomic_DNA"/>
</dbReference>
<feature type="transmembrane region" description="Helical" evidence="6">
    <location>
        <begin position="169"/>
        <end position="190"/>
    </location>
</feature>
<sequence length="603" mass="69406">MVETGHKFHDNVAKKVAWAHWFTFFNIVAISLISLRYIAYSGLADTGLGIVYQFVSLLGHFSFLSAVVFGILIFPLAFIISNNLLYRLISILIATTAITFLIVDTQIFRLYEFHLNPLIWQFLQKPEQVEEIYSINLHYISIPITFALEVFFSLILWKKVRNIQAKQIGKPIALFLFASFVLSHLVFIWADATQYRPITHQKSLYPLSYPMTARTFLKKQGWLNEDIIQKRELGAAGTNQQELNYPLEKLVYSKSPTASADKNILIINIESLRADMLNPQNMPNLQALADQGINFKNHFSGANNNEQGVFSLFYGLPNSYWYGVTENHIPPVFMTKINEENRPIGLFSSIGFVHPKFLQSSFSHLKGKNNVYYSKAQNNNQVIQQWGEWITSQSKTTPWFGYIYLEQQNEHLFNQPSKKSIPQQTERLALYQSQVSTIDNQVARLIDKLKQQKQYENTVIVITGTHGQSFKEQNTNDALISGANVPMVLIWPNKAPRTIYRMTSHVDIIPTLMQDIFGIENQSNQYSSGHYLLKDNDREYVLSGDINNYIIYEDRKITQFSGNGDINSIDWQGEHIEANEHNDKFNITLLIDVLSTLRRFNQN</sequence>
<dbReference type="RefSeq" id="WP_341628591.1">
    <property type="nucleotide sequence ID" value="NZ_JBAKBA010000033.1"/>
</dbReference>